<gene>
    <name evidence="1" type="ORF">ABZP26_03695</name>
</gene>
<proteinExistence type="predicted"/>
<organism evidence="1">
    <name type="scientific">Pseudoalteromonas sp. SD03</name>
    <dbReference type="NCBI Taxonomy" id="3231719"/>
    <lineage>
        <taxon>Bacteria</taxon>
        <taxon>Pseudomonadati</taxon>
        <taxon>Pseudomonadota</taxon>
        <taxon>Gammaproteobacteria</taxon>
        <taxon>Alteromonadales</taxon>
        <taxon>Pseudoalteromonadaceae</taxon>
        <taxon>Pseudoalteromonas</taxon>
    </lineage>
</organism>
<protein>
    <recommendedName>
        <fullName evidence="2">Integrase</fullName>
    </recommendedName>
</protein>
<accession>A0AB39ARY7</accession>
<reference evidence="1" key="1">
    <citation type="submission" date="2024-07" db="EMBL/GenBank/DDBJ databases">
        <authorList>
            <person name="Jiang Y."/>
            <person name="Qin Q."/>
        </authorList>
    </citation>
    <scope>NUCLEOTIDE SEQUENCE</scope>
    <source>
        <strain evidence="1">SD03</strain>
    </source>
</reference>
<evidence type="ECO:0000313" key="1">
    <source>
        <dbReference type="EMBL" id="XDH88298.1"/>
    </source>
</evidence>
<dbReference type="AlphaFoldDB" id="A0AB39ARY7"/>
<evidence type="ECO:0008006" key="2">
    <source>
        <dbReference type="Google" id="ProtNLM"/>
    </source>
</evidence>
<dbReference type="RefSeq" id="WP_249365142.1">
    <property type="nucleotide sequence ID" value="NZ_CP162514.1"/>
</dbReference>
<sequence length="923" mass="105713">MKLNFSTTAYEMFWEDQNQKLLSHPCFIKEKGIIFDDVFYFKHHNINNVTEINFSLFDMPHINSSGSATLKIGGDVYPLSAKEYAKLFFIATIPKNNVYGITSILQIVIHIFAFLNFHKALYLSSNKLEDFWISYLSESVNENGFYNRLSPPSFSAAIKFIPLAITRNKLKALGVIGVIDNNITQKKVEIILDNVCQSQLGITLSEYRLGGSFNFLGLELGQYYIDYLRLVYQKDYLYMAICKKTIKKVAETYNRVLDSKLHVRINDVVVASLTHHKLDPHKKHTKGINHKDLFNEVQEIAFSEYQKLFESAMSLNEKCIKELVIKLGLGMRFDGVEIIRILMLAKFYDLDVQKSPTEIWDSYLASLDKTFIESHKLAEVTIECVYEQMQGIILPKKLKKAEFLRTLECFGDKILKKGLRPDYRSFKATLNNIVHAMTTLVAAWLGYRKSEFGFPLNAIHIEPNIDILDSSHIPFRFKLNWLVPKTHGKTKIKREITSQCYQIAVQLNNLFSASFDDPCLYECGEGKKVTTQSEMFIERRVKANWQDFVYSYQPFNDVLKLALLNSKDVEFMNSDELKDFDRLRHMYDPQSARYKHLLSTAKEVKRDWKRLSCTSFSSSRAQRAFKASLKSFISVGFTHNELHQKLIETYFSEKTKKLLRSGTVVLDNKAMNDIVNELLVGVRYPSSHALRHIWAEAVLTRYHGDIGAVIQHQFCHLDSSFFMAYLRNKDVRGLMKGASQRYLNSIVDSLLIDSDKVGQEYIGGFAHYVKKAVALTKPVSVDEFNTLRSSINERIISIQPSIFAICIPRDSGEIRAKCAKFGSINPQDAKPEFCLNCTNAVITSGNLRGIWTTIQPMVKEALNENTLGFMLESHLPTLRSGYKRIKQLQSSNSEAVAKILGVIETAIKTIELKLQQENTIYGK</sequence>
<name>A0AB39ARY7_9GAMM</name>
<dbReference type="EMBL" id="CP162514">
    <property type="protein sequence ID" value="XDH88298.1"/>
    <property type="molecule type" value="Genomic_DNA"/>
</dbReference>